<dbReference type="CDD" id="cd09597">
    <property type="entry name" value="M4_TLP"/>
    <property type="match status" value="1"/>
</dbReference>
<dbReference type="InterPro" id="IPR001570">
    <property type="entry name" value="Peptidase_M4_C_domain"/>
</dbReference>
<proteinExistence type="inferred from homology"/>
<organism evidence="10 11">
    <name type="scientific">Nocardioides aquiterrae</name>
    <dbReference type="NCBI Taxonomy" id="203799"/>
    <lineage>
        <taxon>Bacteria</taxon>
        <taxon>Bacillati</taxon>
        <taxon>Actinomycetota</taxon>
        <taxon>Actinomycetes</taxon>
        <taxon>Propionibacteriales</taxon>
        <taxon>Nocardioidaceae</taxon>
        <taxon>Nocardioides</taxon>
    </lineage>
</organism>
<evidence type="ECO:0000313" key="10">
    <source>
        <dbReference type="EMBL" id="GAA1145948.1"/>
    </source>
</evidence>
<dbReference type="EC" id="3.4.24.-" evidence="7"/>
<dbReference type="InterPro" id="IPR013856">
    <property type="entry name" value="Peptidase_M4_domain"/>
</dbReference>
<evidence type="ECO:0000256" key="2">
    <source>
        <dbReference type="ARBA" id="ARBA00022670"/>
    </source>
</evidence>
<comment type="subcellular location">
    <subcellularLocation>
        <location evidence="7">Secreted</location>
    </subcellularLocation>
</comment>
<keyword evidence="5 7" id="KW-0862">Zinc</keyword>
<feature type="domain" description="Peptidase M4 C-terminal" evidence="9">
    <location>
        <begin position="159"/>
        <end position="321"/>
    </location>
</feature>
<dbReference type="EMBL" id="BAAAJE010000012">
    <property type="protein sequence ID" value="GAA1145948.1"/>
    <property type="molecule type" value="Genomic_DNA"/>
</dbReference>
<evidence type="ECO:0000256" key="7">
    <source>
        <dbReference type="RuleBase" id="RU366073"/>
    </source>
</evidence>
<comment type="cofactor">
    <cofactor evidence="7">
        <name>Zn(2+)</name>
        <dbReference type="ChEBI" id="CHEBI:29105"/>
    </cofactor>
</comment>
<dbReference type="Gene3D" id="1.10.390.10">
    <property type="entry name" value="Neutral Protease Domain 2"/>
    <property type="match status" value="1"/>
</dbReference>
<evidence type="ECO:0000256" key="1">
    <source>
        <dbReference type="ARBA" id="ARBA00009388"/>
    </source>
</evidence>
<keyword evidence="3" id="KW-0479">Metal-binding</keyword>
<evidence type="ECO:0000313" key="11">
    <source>
        <dbReference type="Proteomes" id="UP001499979"/>
    </source>
</evidence>
<evidence type="ECO:0000256" key="3">
    <source>
        <dbReference type="ARBA" id="ARBA00022723"/>
    </source>
</evidence>
<gene>
    <name evidence="10" type="ORF">GCM10009606_26270</name>
</gene>
<keyword evidence="2 7" id="KW-0645">Protease</keyword>
<evidence type="ECO:0000256" key="6">
    <source>
        <dbReference type="ARBA" id="ARBA00023049"/>
    </source>
</evidence>
<dbReference type="SUPFAM" id="SSF55486">
    <property type="entry name" value="Metalloproteases ('zincins'), catalytic domain"/>
    <property type="match status" value="1"/>
</dbReference>
<feature type="domain" description="Peptidase M4" evidence="8">
    <location>
        <begin position="74"/>
        <end position="156"/>
    </location>
</feature>
<dbReference type="PANTHER" id="PTHR43579:SF1">
    <property type="entry name" value="NEUTRAL METALLOPROTEINASE"/>
    <property type="match status" value="1"/>
</dbReference>
<name>A0ABP4F2N5_9ACTN</name>
<dbReference type="Pfam" id="PF01447">
    <property type="entry name" value="Peptidase_M4"/>
    <property type="match status" value="1"/>
</dbReference>
<dbReference type="InterPro" id="IPR023612">
    <property type="entry name" value="Peptidase_M4"/>
</dbReference>
<dbReference type="InterPro" id="IPR052759">
    <property type="entry name" value="Metalloprotease_M4"/>
</dbReference>
<evidence type="ECO:0000256" key="5">
    <source>
        <dbReference type="ARBA" id="ARBA00022833"/>
    </source>
</evidence>
<comment type="function">
    <text evidence="7">Extracellular zinc metalloprotease.</text>
</comment>
<dbReference type="PANTHER" id="PTHR43579">
    <property type="match status" value="1"/>
</dbReference>
<comment type="similarity">
    <text evidence="1 7">Belongs to the peptidase M4 family.</text>
</comment>
<dbReference type="RefSeq" id="WP_343908018.1">
    <property type="nucleotide sequence ID" value="NZ_BAAAJE010000012.1"/>
</dbReference>
<dbReference type="Pfam" id="PF02868">
    <property type="entry name" value="Peptidase_M4_C"/>
    <property type="match status" value="1"/>
</dbReference>
<sequence>MTCRFVPPYLLSRIAPETLLVDEAHRRRRTALQLEGRALVAVGGPAWVVHTADGDTTLPGAVVRSAGDPATGDVAVDEAANGITGALALFADVYGRASYDGRGARVVLTVHYGRDYDNAFWNGTQLVFGDGDGKVFGRFTAPVDVLGHELTHAVTEHTAGLRYQDQPGALNESVSDVFAACLKQRLLGQSAEEADWLIGEGIFLPGVRARALRDMAHPGTAYDDPALGRDPQVGTLADYVETEDDNGGVHINSGIPNRAFQLAATGIGGTTWDGAGRVWYDALTGGAVRADTDFAGFAAATVAVAGEHADAVRRAWSAVGVPVDTGAGRRVAVRRTGGFAGLRASGEADLDGDDPRASELAALVDRVDVAALSAGDPQPDRYVYEFDLCGSRCRVPEQHLTPDLARIAELLL</sequence>
<dbReference type="PRINTS" id="PR00730">
    <property type="entry name" value="THERMOLYSIN"/>
</dbReference>
<keyword evidence="4 7" id="KW-0378">Hydrolase</keyword>
<keyword evidence="6 7" id="KW-0482">Metalloprotease</keyword>
<reference evidence="11" key="1">
    <citation type="journal article" date="2019" name="Int. J. Syst. Evol. Microbiol.">
        <title>The Global Catalogue of Microorganisms (GCM) 10K type strain sequencing project: providing services to taxonomists for standard genome sequencing and annotation.</title>
        <authorList>
            <consortium name="The Broad Institute Genomics Platform"/>
            <consortium name="The Broad Institute Genome Sequencing Center for Infectious Disease"/>
            <person name="Wu L."/>
            <person name="Ma J."/>
        </authorList>
    </citation>
    <scope>NUCLEOTIDE SEQUENCE [LARGE SCALE GENOMIC DNA]</scope>
    <source>
        <strain evidence="11">JCM 11813</strain>
    </source>
</reference>
<dbReference type="Proteomes" id="UP001499979">
    <property type="component" value="Unassembled WGS sequence"/>
</dbReference>
<dbReference type="Pfam" id="PF20242">
    <property type="entry name" value="Emfourin"/>
    <property type="match status" value="1"/>
</dbReference>
<keyword evidence="11" id="KW-1185">Reference proteome</keyword>
<evidence type="ECO:0000259" key="8">
    <source>
        <dbReference type="Pfam" id="PF01447"/>
    </source>
</evidence>
<comment type="caution">
    <text evidence="10">The sequence shown here is derived from an EMBL/GenBank/DDBJ whole genome shotgun (WGS) entry which is preliminary data.</text>
</comment>
<protein>
    <recommendedName>
        <fullName evidence="7">Neutral metalloproteinase</fullName>
        <ecNumber evidence="7">3.4.24.-</ecNumber>
    </recommendedName>
</protein>
<dbReference type="Gene3D" id="3.10.170.10">
    <property type="match status" value="1"/>
</dbReference>
<dbReference type="InterPro" id="IPR027268">
    <property type="entry name" value="Peptidase_M4/M1_CTD_sf"/>
</dbReference>
<dbReference type="InterPro" id="IPR049457">
    <property type="entry name" value="Emfourin"/>
</dbReference>
<evidence type="ECO:0000259" key="9">
    <source>
        <dbReference type="Pfam" id="PF02868"/>
    </source>
</evidence>
<accession>A0ABP4F2N5</accession>
<keyword evidence="7" id="KW-0964">Secreted</keyword>
<evidence type="ECO:0000256" key="4">
    <source>
        <dbReference type="ARBA" id="ARBA00022801"/>
    </source>
</evidence>